<proteinExistence type="inferred from homology"/>
<accession>A0A9W9FE96</accession>
<comment type="similarity">
    <text evidence="3">Belongs to the EME1/MMS4 family.</text>
</comment>
<keyword evidence="6" id="KW-0255">Endonuclease</keyword>
<feature type="region of interest" description="Disordered" evidence="14">
    <location>
        <begin position="215"/>
        <end position="310"/>
    </location>
</feature>
<dbReference type="GO" id="GO:0008821">
    <property type="term" value="F:crossover junction DNA endonuclease activity"/>
    <property type="evidence" value="ECO:0007669"/>
    <property type="project" value="TreeGrafter"/>
</dbReference>
<evidence type="ECO:0000256" key="10">
    <source>
        <dbReference type="ARBA" id="ARBA00023172"/>
    </source>
</evidence>
<comment type="cofactor">
    <cofactor evidence="1">
        <name>Mg(2+)</name>
        <dbReference type="ChEBI" id="CHEBI:18420"/>
    </cofactor>
</comment>
<evidence type="ECO:0000256" key="9">
    <source>
        <dbReference type="ARBA" id="ARBA00022842"/>
    </source>
</evidence>
<feature type="region of interest" description="Disordered" evidence="14">
    <location>
        <begin position="1"/>
        <end position="182"/>
    </location>
</feature>
<reference evidence="16" key="1">
    <citation type="submission" date="2022-11" db="EMBL/GenBank/DDBJ databases">
        <authorList>
            <person name="Petersen C."/>
        </authorList>
    </citation>
    <scope>NUCLEOTIDE SEQUENCE</scope>
    <source>
        <strain evidence="16">IBT 30761</strain>
    </source>
</reference>
<dbReference type="RefSeq" id="XP_056474287.1">
    <property type="nucleotide sequence ID" value="XM_056618128.1"/>
</dbReference>
<dbReference type="Pfam" id="PF02732">
    <property type="entry name" value="ERCC4"/>
    <property type="match status" value="1"/>
</dbReference>
<comment type="subcellular location">
    <subcellularLocation>
        <location evidence="2">Nucleus</location>
    </subcellularLocation>
</comment>
<evidence type="ECO:0000256" key="11">
    <source>
        <dbReference type="ARBA" id="ARBA00023204"/>
    </source>
</evidence>
<evidence type="ECO:0000256" key="4">
    <source>
        <dbReference type="ARBA" id="ARBA00022722"/>
    </source>
</evidence>
<reference evidence="16" key="2">
    <citation type="journal article" date="2023" name="IMA Fungus">
        <title>Comparative genomic study of the Penicillium genus elucidates a diverse pangenome and 15 lateral gene transfer events.</title>
        <authorList>
            <person name="Petersen C."/>
            <person name="Sorensen T."/>
            <person name="Nielsen M.R."/>
            <person name="Sondergaard T.E."/>
            <person name="Sorensen J.L."/>
            <person name="Fitzpatrick D.A."/>
            <person name="Frisvad J.C."/>
            <person name="Nielsen K.L."/>
        </authorList>
    </citation>
    <scope>NUCLEOTIDE SEQUENCE</scope>
    <source>
        <strain evidence="16">IBT 30761</strain>
    </source>
</reference>
<dbReference type="PANTHER" id="PTHR21077">
    <property type="entry name" value="EME1 PROTEIN"/>
    <property type="match status" value="1"/>
</dbReference>
<dbReference type="GO" id="GO:0048476">
    <property type="term" value="C:Holliday junction resolvase complex"/>
    <property type="evidence" value="ECO:0007669"/>
    <property type="project" value="InterPro"/>
</dbReference>
<dbReference type="GeneID" id="81357107"/>
<evidence type="ECO:0000256" key="6">
    <source>
        <dbReference type="ARBA" id="ARBA00022759"/>
    </source>
</evidence>
<keyword evidence="7" id="KW-0227">DNA damage</keyword>
<keyword evidence="8" id="KW-0378">Hydrolase</keyword>
<dbReference type="GO" id="GO:0003677">
    <property type="term" value="F:DNA binding"/>
    <property type="evidence" value="ECO:0007669"/>
    <property type="project" value="InterPro"/>
</dbReference>
<dbReference type="Pfam" id="PF21292">
    <property type="entry name" value="EME1-MUS81_C"/>
    <property type="match status" value="1"/>
</dbReference>
<dbReference type="GO" id="GO:0005634">
    <property type="term" value="C:nucleus"/>
    <property type="evidence" value="ECO:0007669"/>
    <property type="project" value="UniProtKB-SubCell"/>
</dbReference>
<evidence type="ECO:0000313" key="17">
    <source>
        <dbReference type="Proteomes" id="UP001149074"/>
    </source>
</evidence>
<dbReference type="InterPro" id="IPR033310">
    <property type="entry name" value="Mms4/EME1/EME2"/>
</dbReference>
<evidence type="ECO:0000256" key="3">
    <source>
        <dbReference type="ARBA" id="ARBA00005313"/>
    </source>
</evidence>
<comment type="caution">
    <text evidence="16">The sequence shown here is derived from an EMBL/GenBank/DDBJ whole genome shotgun (WGS) entry which is preliminary data.</text>
</comment>
<organism evidence="16 17">
    <name type="scientific">Penicillium argentinense</name>
    <dbReference type="NCBI Taxonomy" id="1131581"/>
    <lineage>
        <taxon>Eukaryota</taxon>
        <taxon>Fungi</taxon>
        <taxon>Dikarya</taxon>
        <taxon>Ascomycota</taxon>
        <taxon>Pezizomycotina</taxon>
        <taxon>Eurotiomycetes</taxon>
        <taxon>Eurotiomycetidae</taxon>
        <taxon>Eurotiales</taxon>
        <taxon>Aspergillaceae</taxon>
        <taxon>Penicillium</taxon>
    </lineage>
</organism>
<keyword evidence="9" id="KW-0460">Magnesium</keyword>
<dbReference type="CDD" id="cd20085">
    <property type="entry name" value="XPF_nuclease_Mms4"/>
    <property type="match status" value="1"/>
</dbReference>
<dbReference type="OrthoDB" id="343092at2759"/>
<dbReference type="EMBL" id="JAPQKI010000005">
    <property type="protein sequence ID" value="KAJ5098633.1"/>
    <property type="molecule type" value="Genomic_DNA"/>
</dbReference>
<dbReference type="GO" id="GO:0000712">
    <property type="term" value="P:resolution of meiotic recombination intermediates"/>
    <property type="evidence" value="ECO:0007669"/>
    <property type="project" value="TreeGrafter"/>
</dbReference>
<evidence type="ECO:0000256" key="7">
    <source>
        <dbReference type="ARBA" id="ARBA00022763"/>
    </source>
</evidence>
<evidence type="ECO:0000256" key="12">
    <source>
        <dbReference type="ARBA" id="ARBA00023242"/>
    </source>
</evidence>
<dbReference type="GO" id="GO:0006302">
    <property type="term" value="P:double-strand break repair"/>
    <property type="evidence" value="ECO:0007669"/>
    <property type="project" value="TreeGrafter"/>
</dbReference>
<feature type="domain" description="ERCC4" evidence="15">
    <location>
        <begin position="355"/>
        <end position="606"/>
    </location>
</feature>
<dbReference type="Gene3D" id="3.40.50.10130">
    <property type="match status" value="1"/>
</dbReference>
<dbReference type="FunFam" id="1.10.150.670:FF:000004">
    <property type="entry name" value="Crossover junction endonuclease EME1"/>
    <property type="match status" value="1"/>
</dbReference>
<feature type="region of interest" description="Disordered" evidence="14">
    <location>
        <begin position="472"/>
        <end position="501"/>
    </location>
</feature>
<dbReference type="GO" id="GO:0046872">
    <property type="term" value="F:metal ion binding"/>
    <property type="evidence" value="ECO:0007669"/>
    <property type="project" value="UniProtKB-KW"/>
</dbReference>
<dbReference type="SMART" id="SM00891">
    <property type="entry name" value="ERCC4"/>
    <property type="match status" value="1"/>
</dbReference>
<dbReference type="GO" id="GO:0031297">
    <property type="term" value="P:replication fork processing"/>
    <property type="evidence" value="ECO:0007669"/>
    <property type="project" value="TreeGrafter"/>
</dbReference>
<keyword evidence="5" id="KW-0479">Metal-binding</keyword>
<feature type="compositionally biased region" description="Polar residues" evidence="14">
    <location>
        <begin position="215"/>
        <end position="228"/>
    </location>
</feature>
<evidence type="ECO:0000259" key="15">
    <source>
        <dbReference type="SMART" id="SM00891"/>
    </source>
</evidence>
<evidence type="ECO:0000313" key="16">
    <source>
        <dbReference type="EMBL" id="KAJ5098633.1"/>
    </source>
</evidence>
<dbReference type="InterPro" id="IPR006166">
    <property type="entry name" value="ERCC4_domain"/>
</dbReference>
<dbReference type="Proteomes" id="UP001149074">
    <property type="component" value="Unassembled WGS sequence"/>
</dbReference>
<protein>
    <recommendedName>
        <fullName evidence="15">ERCC4 domain-containing protein</fullName>
    </recommendedName>
</protein>
<feature type="compositionally biased region" description="Basic and acidic residues" evidence="14">
    <location>
        <begin position="14"/>
        <end position="26"/>
    </location>
</feature>
<feature type="compositionally biased region" description="Basic and acidic residues" evidence="14">
    <location>
        <begin position="269"/>
        <end position="310"/>
    </location>
</feature>
<dbReference type="Gene3D" id="1.10.150.670">
    <property type="entry name" value="Crossover junction endonuclease EME1, DNA-binding domain"/>
    <property type="match status" value="1"/>
</dbReference>
<keyword evidence="12" id="KW-0539">Nucleus</keyword>
<evidence type="ECO:0000256" key="14">
    <source>
        <dbReference type="SAM" id="MobiDB-lite"/>
    </source>
</evidence>
<evidence type="ECO:0000256" key="1">
    <source>
        <dbReference type="ARBA" id="ARBA00001946"/>
    </source>
</evidence>
<evidence type="ECO:0000256" key="8">
    <source>
        <dbReference type="ARBA" id="ARBA00022801"/>
    </source>
</evidence>
<dbReference type="InterPro" id="IPR047521">
    <property type="entry name" value="XPF_nuclease_EME1_ascomycetes"/>
</dbReference>
<evidence type="ECO:0000256" key="5">
    <source>
        <dbReference type="ARBA" id="ARBA00022723"/>
    </source>
</evidence>
<keyword evidence="17" id="KW-1185">Reference proteome</keyword>
<dbReference type="FunFam" id="3.40.50.10130:FF:000010">
    <property type="entry name" value="Crossover junction endonuclease eme1"/>
    <property type="match status" value="1"/>
</dbReference>
<dbReference type="AlphaFoldDB" id="A0A9W9FE96"/>
<evidence type="ECO:0000256" key="2">
    <source>
        <dbReference type="ARBA" id="ARBA00004123"/>
    </source>
</evidence>
<dbReference type="GO" id="GO:0031573">
    <property type="term" value="P:mitotic intra-S DNA damage checkpoint signaling"/>
    <property type="evidence" value="ECO:0007669"/>
    <property type="project" value="TreeGrafter"/>
</dbReference>
<gene>
    <name evidence="16" type="ORF">N7532_005634</name>
</gene>
<keyword evidence="13" id="KW-0469">Meiosis</keyword>
<name>A0A9W9FE96_9EURO</name>
<dbReference type="CDD" id="cd22249">
    <property type="entry name" value="UDM1_RNF168_RNF169-like"/>
    <property type="match status" value="1"/>
</dbReference>
<feature type="compositionally biased region" description="Basic and acidic residues" evidence="14">
    <location>
        <begin position="55"/>
        <end position="71"/>
    </location>
</feature>
<sequence length="653" mass="73238">MPDVIDLISSDPPLPEKLRPQNEHQATRQIPPRGPHNLTTVSSDSIDVSLFDYDSFDKPAKKRRVSDEKRSPLRQTTTAPEPTIPDRIPPFLFSDDDPHLPPANLATRRRPGRDVEDSDPIVWDSSQPTSKSKPPERPHDPIREFSDTITLDDGDDDLVNTTTKYAPGRARQEKIDEFSDPFSLPDLADVIEVSHTETPMSSGLFSSKTAGLLSSLNATGKGSRSRSQAKPGARSRSHQDVDLGPFHLSDDMDEPAPPKRAPKKSAKLSTEEKEAKAKARVEAKAQREQERQAERNRKQQLKEEKAKKKQLEADIAEVNKLKVDKKDSTPEMIIDMASSFEGGAIANQTVEFMKRLGVDHHFFTSPIPNVVKWRRKLNARYNEEAGHWEPCPFHIQNEKHILCSVSAQDFVDMVIPSRDDEEKEALEFHILRLKRAHPDCAVIYLIEGLTSWMRKNRNSRNRAYQAEVLRQYEPASTETSTTSSRGQKKKNKPETTPPVNDDTIEDALLELQVAHACLIHHTNTAAETAEWIKNFTENISTIPYRRQQSEGNDAAFCMDVGQVKTGDDKQDTFVKMLQEVNRVTASMAYGIATQYPCVTDLVKGMRTHGPTMLQDVRKSANKNGGLADSRVGPAASKRLYKVFTGLDPTSTDV</sequence>
<evidence type="ECO:0000256" key="13">
    <source>
        <dbReference type="ARBA" id="ARBA00023254"/>
    </source>
</evidence>
<feature type="compositionally biased region" description="Basic and acidic residues" evidence="14">
    <location>
        <begin position="133"/>
        <end position="146"/>
    </location>
</feature>
<dbReference type="InterPro" id="IPR042530">
    <property type="entry name" value="EME1/EME2_C"/>
</dbReference>
<keyword evidence="10" id="KW-0233">DNA recombination</keyword>
<dbReference type="PANTHER" id="PTHR21077:SF5">
    <property type="entry name" value="CROSSOVER JUNCTION ENDONUCLEASE MMS4"/>
    <property type="match status" value="1"/>
</dbReference>
<feature type="compositionally biased region" description="Polar residues" evidence="14">
    <location>
        <begin position="37"/>
        <end position="46"/>
    </location>
</feature>
<keyword evidence="11" id="KW-0234">DNA repair</keyword>
<keyword evidence="4" id="KW-0540">Nuclease</keyword>